<dbReference type="InterPro" id="IPR036263">
    <property type="entry name" value="Chorismate_II_sf"/>
</dbReference>
<sequence length="301" mass="31668">MSSTETSSPPPNGETETLAGLRAELDAIDDMIFGALSRRAAVVERVAALKGGALAFRPGREAMILRRLLARASGALPRQTVARVWREILAGSLAQQGRFSIAVCEPGPGEALGLLARGHFGIATPLRSHRRAAQAIADLANGAAQIAVLPMPAEDDPPAALWWTALAHQETVVSPLMRVHILARLPFWGPPLGCPEGAPRAAALVVAAGLPDPSGDDRTLFGFEFSVELSRTRLAQQIAAAGLVAHSLILRRDAGAPVAQALVDLDGFIAENDPRLAAIESLKRPPVRLGAYAVPMEETAP</sequence>
<name>A0A8J4M6W1_9PROT</name>
<dbReference type="InterPro" id="IPR036979">
    <property type="entry name" value="CM_dom_sf"/>
</dbReference>
<protein>
    <recommendedName>
        <fullName evidence="1">chorismate mutase</fullName>
        <ecNumber evidence="1">5.4.99.5</ecNumber>
    </recommendedName>
</protein>
<gene>
    <name evidence="3" type="ORF">ENY07_09895</name>
</gene>
<dbReference type="InterPro" id="IPR002701">
    <property type="entry name" value="CM_II_prokaryot"/>
</dbReference>
<reference evidence="3" key="1">
    <citation type="journal article" date="2020" name="mSystems">
        <title>Genome- and Community-Level Interaction Insights into Carbon Utilization and Element Cycling Functions of Hydrothermarchaeota in Hydrothermal Sediment.</title>
        <authorList>
            <person name="Zhou Z."/>
            <person name="Liu Y."/>
            <person name="Xu W."/>
            <person name="Pan J."/>
            <person name="Luo Z.H."/>
            <person name="Li M."/>
        </authorList>
    </citation>
    <scope>NUCLEOTIDE SEQUENCE</scope>
    <source>
        <strain evidence="3">SpSt-997</strain>
    </source>
</reference>
<dbReference type="Gene3D" id="1.20.59.10">
    <property type="entry name" value="Chorismate mutase"/>
    <property type="match status" value="1"/>
</dbReference>
<dbReference type="SUPFAM" id="SSF48600">
    <property type="entry name" value="Chorismate mutase II"/>
    <property type="match status" value="1"/>
</dbReference>
<dbReference type="AlphaFoldDB" id="A0A8J4M6W1"/>
<evidence type="ECO:0000259" key="2">
    <source>
        <dbReference type="PROSITE" id="PS51168"/>
    </source>
</evidence>
<feature type="domain" description="Chorismate mutase" evidence="2">
    <location>
        <begin position="12"/>
        <end position="100"/>
    </location>
</feature>
<comment type="caution">
    <text evidence="3">The sequence shown here is derived from an EMBL/GenBank/DDBJ whole genome shotgun (WGS) entry which is preliminary data.</text>
</comment>
<dbReference type="PROSITE" id="PS51168">
    <property type="entry name" value="CHORISMATE_MUT_2"/>
    <property type="match status" value="1"/>
</dbReference>
<organism evidence="3">
    <name type="scientific">Acidicaldus sp</name>
    <dbReference type="NCBI Taxonomy" id="1872105"/>
    <lineage>
        <taxon>Bacteria</taxon>
        <taxon>Pseudomonadati</taxon>
        <taxon>Pseudomonadota</taxon>
        <taxon>Alphaproteobacteria</taxon>
        <taxon>Acetobacterales</taxon>
        <taxon>Acetobacteraceae</taxon>
        <taxon>Acidicaldus</taxon>
    </lineage>
</organism>
<dbReference type="Pfam" id="PF01817">
    <property type="entry name" value="CM_2"/>
    <property type="match status" value="1"/>
</dbReference>
<dbReference type="SMART" id="SM00830">
    <property type="entry name" value="CM_2"/>
    <property type="match status" value="1"/>
</dbReference>
<dbReference type="EC" id="5.4.99.5" evidence="1"/>
<evidence type="ECO:0000313" key="3">
    <source>
        <dbReference type="EMBL" id="HGC43513.1"/>
    </source>
</evidence>
<dbReference type="GO" id="GO:0004106">
    <property type="term" value="F:chorismate mutase activity"/>
    <property type="evidence" value="ECO:0007669"/>
    <property type="project" value="UniProtKB-EC"/>
</dbReference>
<evidence type="ECO:0000256" key="1">
    <source>
        <dbReference type="ARBA" id="ARBA00012404"/>
    </source>
</evidence>
<proteinExistence type="predicted"/>
<dbReference type="EMBL" id="DTQM01000189">
    <property type="protein sequence ID" value="HGC43513.1"/>
    <property type="molecule type" value="Genomic_DNA"/>
</dbReference>
<dbReference type="GO" id="GO:0046417">
    <property type="term" value="P:chorismate metabolic process"/>
    <property type="evidence" value="ECO:0007669"/>
    <property type="project" value="InterPro"/>
</dbReference>
<accession>A0A8J4M6W1</accession>